<dbReference type="Gene3D" id="3.90.110.10">
    <property type="entry name" value="Lactate dehydrogenase/glycoside hydrolase, family 4, C-terminal"/>
    <property type="match status" value="1"/>
</dbReference>
<keyword evidence="3" id="KW-1185">Reference proteome</keyword>
<dbReference type="GO" id="GO:0016616">
    <property type="term" value="F:oxidoreductase activity, acting on the CH-OH group of donors, NAD or NADP as acceptor"/>
    <property type="evidence" value="ECO:0007669"/>
    <property type="project" value="InterPro"/>
</dbReference>
<sequence>MLLPSPAKSSSNFYPQGHHEICHETFLSLPCSIGENGVTNIVRMRITEFEKKLFQQSANVVYNVQKDVKTS</sequence>
<reference evidence="2 3" key="1">
    <citation type="submission" date="2015-07" db="EMBL/GenBank/DDBJ databases">
        <title>The genome of Habropoda laboriosa.</title>
        <authorList>
            <person name="Pan H."/>
            <person name="Kapheim K."/>
        </authorList>
    </citation>
    <scope>NUCLEOTIDE SEQUENCE [LARGE SCALE GENOMIC DNA]</scope>
    <source>
        <strain evidence="2">0110345459</strain>
    </source>
</reference>
<gene>
    <name evidence="2" type="ORF">WH47_02236</name>
</gene>
<evidence type="ECO:0000313" key="3">
    <source>
        <dbReference type="Proteomes" id="UP000053825"/>
    </source>
</evidence>
<dbReference type="InterPro" id="IPR015955">
    <property type="entry name" value="Lactate_DH/Glyco_Ohase_4_C"/>
</dbReference>
<protein>
    <submittedName>
        <fullName evidence="2">L-lactate dehydrogenase C chain</fullName>
    </submittedName>
</protein>
<dbReference type="Pfam" id="PF02866">
    <property type="entry name" value="Ldh_1_C"/>
    <property type="match status" value="1"/>
</dbReference>
<evidence type="ECO:0000313" key="2">
    <source>
        <dbReference type="EMBL" id="KOC64073.1"/>
    </source>
</evidence>
<dbReference type="OrthoDB" id="5405561at2759"/>
<dbReference type="STRING" id="597456.A0A0L7QZQ0"/>
<organism evidence="2 3">
    <name type="scientific">Habropoda laboriosa</name>
    <dbReference type="NCBI Taxonomy" id="597456"/>
    <lineage>
        <taxon>Eukaryota</taxon>
        <taxon>Metazoa</taxon>
        <taxon>Ecdysozoa</taxon>
        <taxon>Arthropoda</taxon>
        <taxon>Hexapoda</taxon>
        <taxon>Insecta</taxon>
        <taxon>Pterygota</taxon>
        <taxon>Neoptera</taxon>
        <taxon>Endopterygota</taxon>
        <taxon>Hymenoptera</taxon>
        <taxon>Apocrita</taxon>
        <taxon>Aculeata</taxon>
        <taxon>Apoidea</taxon>
        <taxon>Anthophila</taxon>
        <taxon>Apidae</taxon>
        <taxon>Habropoda</taxon>
    </lineage>
</organism>
<name>A0A0L7QZQ0_9HYME</name>
<feature type="domain" description="Lactate/malate dehydrogenase C-terminal" evidence="1">
    <location>
        <begin position="11"/>
        <end position="66"/>
    </location>
</feature>
<dbReference type="SUPFAM" id="SSF56327">
    <property type="entry name" value="LDH C-terminal domain-like"/>
    <property type="match status" value="1"/>
</dbReference>
<dbReference type="InterPro" id="IPR022383">
    <property type="entry name" value="Lactate/malate_DH_C"/>
</dbReference>
<evidence type="ECO:0000259" key="1">
    <source>
        <dbReference type="Pfam" id="PF02866"/>
    </source>
</evidence>
<proteinExistence type="predicted"/>
<accession>A0A0L7QZQ0</accession>
<dbReference type="EMBL" id="KQ414676">
    <property type="protein sequence ID" value="KOC64073.1"/>
    <property type="molecule type" value="Genomic_DNA"/>
</dbReference>
<dbReference type="AlphaFoldDB" id="A0A0L7QZQ0"/>
<dbReference type="Proteomes" id="UP000053825">
    <property type="component" value="Unassembled WGS sequence"/>
</dbReference>